<accession>A0AC34GDP9</accession>
<organism evidence="1 2">
    <name type="scientific">Panagrolaimus sp. ES5</name>
    <dbReference type="NCBI Taxonomy" id="591445"/>
    <lineage>
        <taxon>Eukaryota</taxon>
        <taxon>Metazoa</taxon>
        <taxon>Ecdysozoa</taxon>
        <taxon>Nematoda</taxon>
        <taxon>Chromadorea</taxon>
        <taxon>Rhabditida</taxon>
        <taxon>Tylenchina</taxon>
        <taxon>Panagrolaimomorpha</taxon>
        <taxon>Panagrolaimoidea</taxon>
        <taxon>Panagrolaimidae</taxon>
        <taxon>Panagrolaimus</taxon>
    </lineage>
</organism>
<sequence>MNFIRSVVSTLNYPNRLRAEGGYTGEFNWNSGLNIGQMEINLHNAQQNPMPYSLSQQAASLLTSIEVLENNQNIPVAPILFISDTSDFALKNADRWFAKLSGISITFILLGTNVDQSKLENCLGDISWTFIYWTDLTLFAPDGWDYNSFNAFGCVHPPTPTGSITPYTIPSPTPTESPDCQSWISFSVDSTYTIVFNDFYTELTFLSKIIGVDFHYPQKIQVTTNSGEYVRWYNHDSMVEIKGTVLTLPQYSHLRYNLSSQFEYLASELENIDSLPNVATIIFISDTSDSALLGAEGFLPYLTN</sequence>
<evidence type="ECO:0000313" key="2">
    <source>
        <dbReference type="WBParaSite" id="ES5_v2.g27655.t1"/>
    </source>
</evidence>
<evidence type="ECO:0000313" key="1">
    <source>
        <dbReference type="Proteomes" id="UP000887579"/>
    </source>
</evidence>
<dbReference type="WBParaSite" id="ES5_v2.g27655.t1">
    <property type="protein sequence ID" value="ES5_v2.g27655.t1"/>
    <property type="gene ID" value="ES5_v2.g27655"/>
</dbReference>
<dbReference type="Proteomes" id="UP000887579">
    <property type="component" value="Unplaced"/>
</dbReference>
<protein>
    <submittedName>
        <fullName evidence="2">VWFA domain-containing protein</fullName>
    </submittedName>
</protein>
<proteinExistence type="predicted"/>
<name>A0AC34GDP9_9BILA</name>
<reference evidence="2" key="1">
    <citation type="submission" date="2022-11" db="UniProtKB">
        <authorList>
            <consortium name="WormBaseParasite"/>
        </authorList>
    </citation>
    <scope>IDENTIFICATION</scope>
</reference>